<name>A0A164WES4_9AGAM</name>
<feature type="compositionally biased region" description="Basic and acidic residues" evidence="1">
    <location>
        <begin position="1"/>
        <end position="21"/>
    </location>
</feature>
<proteinExistence type="predicted"/>
<feature type="region of interest" description="Disordered" evidence="1">
    <location>
        <begin position="195"/>
        <end position="225"/>
    </location>
</feature>
<feature type="compositionally biased region" description="Polar residues" evidence="1">
    <location>
        <begin position="209"/>
        <end position="221"/>
    </location>
</feature>
<evidence type="ECO:0000313" key="3">
    <source>
        <dbReference type="Proteomes" id="UP000076722"/>
    </source>
</evidence>
<keyword evidence="3" id="KW-1185">Reference proteome</keyword>
<feature type="region of interest" description="Disordered" evidence="1">
    <location>
        <begin position="1"/>
        <end position="24"/>
    </location>
</feature>
<protein>
    <submittedName>
        <fullName evidence="2">Uncharacterized protein</fullName>
    </submittedName>
</protein>
<evidence type="ECO:0000256" key="1">
    <source>
        <dbReference type="SAM" id="MobiDB-lite"/>
    </source>
</evidence>
<dbReference type="OrthoDB" id="2973373at2759"/>
<organism evidence="2 3">
    <name type="scientific">Sistotremastrum niveocremeum HHB9708</name>
    <dbReference type="NCBI Taxonomy" id="1314777"/>
    <lineage>
        <taxon>Eukaryota</taxon>
        <taxon>Fungi</taxon>
        <taxon>Dikarya</taxon>
        <taxon>Basidiomycota</taxon>
        <taxon>Agaricomycotina</taxon>
        <taxon>Agaricomycetes</taxon>
        <taxon>Sistotremastrales</taxon>
        <taxon>Sistotremastraceae</taxon>
        <taxon>Sertulicium</taxon>
        <taxon>Sertulicium niveocremeum</taxon>
    </lineage>
</organism>
<dbReference type="AlphaFoldDB" id="A0A164WES4"/>
<accession>A0A164WES4</accession>
<dbReference type="EMBL" id="KV419403">
    <property type="protein sequence ID" value="KZS94989.1"/>
    <property type="molecule type" value="Genomic_DNA"/>
</dbReference>
<dbReference type="Proteomes" id="UP000076722">
    <property type="component" value="Unassembled WGS sequence"/>
</dbReference>
<reference evidence="2 3" key="1">
    <citation type="journal article" date="2016" name="Mol. Biol. Evol.">
        <title>Comparative Genomics of Early-Diverging Mushroom-Forming Fungi Provides Insights into the Origins of Lignocellulose Decay Capabilities.</title>
        <authorList>
            <person name="Nagy L.G."/>
            <person name="Riley R."/>
            <person name="Tritt A."/>
            <person name="Adam C."/>
            <person name="Daum C."/>
            <person name="Floudas D."/>
            <person name="Sun H."/>
            <person name="Yadav J.S."/>
            <person name="Pangilinan J."/>
            <person name="Larsson K.H."/>
            <person name="Matsuura K."/>
            <person name="Barry K."/>
            <person name="Labutti K."/>
            <person name="Kuo R."/>
            <person name="Ohm R.A."/>
            <person name="Bhattacharya S.S."/>
            <person name="Shirouzu T."/>
            <person name="Yoshinaga Y."/>
            <person name="Martin F.M."/>
            <person name="Grigoriev I.V."/>
            <person name="Hibbett D.S."/>
        </authorList>
    </citation>
    <scope>NUCLEOTIDE SEQUENCE [LARGE SCALE GENOMIC DNA]</scope>
    <source>
        <strain evidence="2 3">HHB9708</strain>
    </source>
</reference>
<sequence>MPPNDSHAERALEAIRDGDRRPSKRPRLIHGLIAEKHEYPIPHSIIRMMQDGWEHYLPLTLLTNRMLTAMSNGTIPEPNFSKDGKADTMASGEGQMTFEDWLMAWKRLLKLVQSYLPGEHEGWKVHFDRICGNDSRQQDWILYLRYDIHIRTRRHIQGLDPAVFQKNIFDNLSQEYHAELAREAGKALAAPAARSSSGSFRDSYGNPDFAQSSNRGTSYNRRPNKKFEGANGARCFVCNRTSHSSKNCYHSTFPDGKPTFLHPSPDRTAWFDSAGKAYCWFFNLRGCRDAARGRTSCTKGLHACTLCGAAGADSHGAQYCPA</sequence>
<gene>
    <name evidence="2" type="ORF">SISNIDRAFT_409442</name>
</gene>
<evidence type="ECO:0000313" key="2">
    <source>
        <dbReference type="EMBL" id="KZS94989.1"/>
    </source>
</evidence>